<dbReference type="EMBL" id="JBBXMP010000081">
    <property type="protein sequence ID" value="KAL0063454.1"/>
    <property type="molecule type" value="Genomic_DNA"/>
</dbReference>
<dbReference type="SMART" id="SM00355">
    <property type="entry name" value="ZnF_C2H2"/>
    <property type="match status" value="3"/>
</dbReference>
<accession>A0ABR2ZQK4</accession>
<feature type="domain" description="C2H2-type" evidence="8">
    <location>
        <begin position="17"/>
        <end position="45"/>
    </location>
</feature>
<evidence type="ECO:0000313" key="10">
    <source>
        <dbReference type="Proteomes" id="UP001437256"/>
    </source>
</evidence>
<feature type="compositionally biased region" description="Basic and acidic residues" evidence="7">
    <location>
        <begin position="247"/>
        <end position="268"/>
    </location>
</feature>
<keyword evidence="4" id="KW-0862">Zinc</keyword>
<evidence type="ECO:0000313" key="9">
    <source>
        <dbReference type="EMBL" id="KAL0063454.1"/>
    </source>
</evidence>
<evidence type="ECO:0000259" key="8">
    <source>
        <dbReference type="PROSITE" id="PS50157"/>
    </source>
</evidence>
<evidence type="ECO:0000256" key="1">
    <source>
        <dbReference type="ARBA" id="ARBA00022723"/>
    </source>
</evidence>
<evidence type="ECO:0000256" key="2">
    <source>
        <dbReference type="ARBA" id="ARBA00022737"/>
    </source>
</evidence>
<feature type="region of interest" description="Disordered" evidence="7">
    <location>
        <begin position="124"/>
        <end position="173"/>
    </location>
</feature>
<dbReference type="InterPro" id="IPR036236">
    <property type="entry name" value="Znf_C2H2_sf"/>
</dbReference>
<feature type="compositionally biased region" description="Basic and acidic residues" evidence="7">
    <location>
        <begin position="296"/>
        <end position="310"/>
    </location>
</feature>
<feature type="region of interest" description="Disordered" evidence="7">
    <location>
        <begin position="205"/>
        <end position="425"/>
    </location>
</feature>
<gene>
    <name evidence="9" type="ORF">AAF712_009658</name>
</gene>
<organism evidence="9 10">
    <name type="scientific">Marasmius tenuissimus</name>
    <dbReference type="NCBI Taxonomy" id="585030"/>
    <lineage>
        <taxon>Eukaryota</taxon>
        <taxon>Fungi</taxon>
        <taxon>Dikarya</taxon>
        <taxon>Basidiomycota</taxon>
        <taxon>Agaricomycotina</taxon>
        <taxon>Agaricomycetes</taxon>
        <taxon>Agaricomycetidae</taxon>
        <taxon>Agaricales</taxon>
        <taxon>Marasmiineae</taxon>
        <taxon>Marasmiaceae</taxon>
        <taxon>Marasmius</taxon>
    </lineage>
</organism>
<keyword evidence="2" id="KW-0677">Repeat</keyword>
<comment type="caution">
    <text evidence="9">The sequence shown here is derived from an EMBL/GenBank/DDBJ whole genome shotgun (WGS) entry which is preliminary data.</text>
</comment>
<dbReference type="PROSITE" id="PS50157">
    <property type="entry name" value="ZINC_FINGER_C2H2_2"/>
    <property type="match status" value="2"/>
</dbReference>
<proteinExistence type="predicted"/>
<dbReference type="InterPro" id="IPR013087">
    <property type="entry name" value="Znf_C2H2_type"/>
</dbReference>
<feature type="compositionally biased region" description="Low complexity" evidence="7">
    <location>
        <begin position="211"/>
        <end position="221"/>
    </location>
</feature>
<dbReference type="Proteomes" id="UP001437256">
    <property type="component" value="Unassembled WGS sequence"/>
</dbReference>
<reference evidence="9 10" key="1">
    <citation type="submission" date="2024-05" db="EMBL/GenBank/DDBJ databases">
        <title>A draft genome resource for the thread blight pathogen Marasmius tenuissimus strain MS-2.</title>
        <authorList>
            <person name="Yulfo-Soto G.E."/>
            <person name="Baruah I.K."/>
            <person name="Amoako-Attah I."/>
            <person name="Bukari Y."/>
            <person name="Meinhardt L.W."/>
            <person name="Bailey B.A."/>
            <person name="Cohen S.P."/>
        </authorList>
    </citation>
    <scope>NUCLEOTIDE SEQUENCE [LARGE SCALE GENOMIC DNA]</scope>
    <source>
        <strain evidence="9 10">MS-2</strain>
    </source>
</reference>
<dbReference type="PANTHER" id="PTHR24388">
    <property type="entry name" value="ZINC FINGER PROTEIN"/>
    <property type="match status" value="1"/>
</dbReference>
<protein>
    <recommendedName>
        <fullName evidence="8">C2H2-type domain-containing protein</fullName>
    </recommendedName>
</protein>
<keyword evidence="3 6" id="KW-0863">Zinc-finger</keyword>
<evidence type="ECO:0000256" key="3">
    <source>
        <dbReference type="ARBA" id="ARBA00022771"/>
    </source>
</evidence>
<dbReference type="SUPFAM" id="SSF57667">
    <property type="entry name" value="beta-beta-alpha zinc fingers"/>
    <property type="match status" value="1"/>
</dbReference>
<keyword evidence="5" id="KW-0539">Nucleus</keyword>
<dbReference type="Gene3D" id="3.30.160.60">
    <property type="entry name" value="Classic Zinc Finger"/>
    <property type="match status" value="1"/>
</dbReference>
<feature type="compositionally biased region" description="Low complexity" evidence="7">
    <location>
        <begin position="358"/>
        <end position="367"/>
    </location>
</feature>
<evidence type="ECO:0000256" key="5">
    <source>
        <dbReference type="ARBA" id="ARBA00023242"/>
    </source>
</evidence>
<evidence type="ECO:0000256" key="7">
    <source>
        <dbReference type="SAM" id="MobiDB-lite"/>
    </source>
</evidence>
<dbReference type="PROSITE" id="PS00028">
    <property type="entry name" value="ZINC_FINGER_C2H2_1"/>
    <property type="match status" value="1"/>
</dbReference>
<evidence type="ECO:0000256" key="4">
    <source>
        <dbReference type="ARBA" id="ARBA00022833"/>
    </source>
</evidence>
<feature type="compositionally biased region" description="Low complexity" evidence="7">
    <location>
        <begin position="125"/>
        <end position="150"/>
    </location>
</feature>
<dbReference type="InterPro" id="IPR050527">
    <property type="entry name" value="Snail/Krueppel_Znf"/>
</dbReference>
<keyword evidence="10" id="KW-1185">Reference proteome</keyword>
<sequence length="425" mass="47414">MAQNKISEEQTALDKSYLCELCGNSFTRKADANRHRLAKHASAEEKRSLFHYCKWEGCSYHAAQKSNLKTHLKTHTKDKDSRCPDCSYSTGDAASLCRHRKRIHGYKPAPRRKRNTRDIVNNIRAGSASASSSEGSSSYTSTNPSSQSTSPALTSGLELAERSPSDTPALTFVPNNQAHIPHLNTNHMVHQPVPLRSSIESLHTRAQDPLASSAHSASAPSFYTGGSEWPHFAQQSPEQVRLPSIRDAFDLPRPRSESRPSFGRDYRHLPYPAPSYNYQPSTTSSSHHRSSSDPATHNERAVVSGRHTDTVDSSFEGGRSYSDVWGNSENEARMGSPPRPATPLTFDRTSGMERYHTSSNSSASMSSPYNYEHESSVFGREDEDEVYTTRTSSSYCAYPESNYRYSLEDDPDFPAYTYPPPPREF</sequence>
<feature type="domain" description="C2H2-type" evidence="8">
    <location>
        <begin position="51"/>
        <end position="80"/>
    </location>
</feature>
<dbReference type="PANTHER" id="PTHR24388:SF104">
    <property type="entry name" value="AT-RICH BINDING PROTEIN-RELATED"/>
    <property type="match status" value="1"/>
</dbReference>
<name>A0ABR2ZQK4_9AGAR</name>
<keyword evidence="1" id="KW-0479">Metal-binding</keyword>
<evidence type="ECO:0000256" key="6">
    <source>
        <dbReference type="PROSITE-ProRule" id="PRU00042"/>
    </source>
</evidence>